<gene>
    <name evidence="3" type="ORF">JCR33_11855</name>
</gene>
<reference evidence="3" key="1">
    <citation type="submission" date="2020-12" db="EMBL/GenBank/DDBJ databases">
        <title>Bacterial taxonomy.</title>
        <authorList>
            <person name="Pan X."/>
        </authorList>
    </citation>
    <scope>NUCLEOTIDE SEQUENCE</scope>
    <source>
        <strain evidence="3">B2012</strain>
    </source>
</reference>
<dbReference type="GO" id="GO:0008233">
    <property type="term" value="F:peptidase activity"/>
    <property type="evidence" value="ECO:0007669"/>
    <property type="project" value="InterPro"/>
</dbReference>
<dbReference type="GO" id="GO:0006508">
    <property type="term" value="P:proteolysis"/>
    <property type="evidence" value="ECO:0007669"/>
    <property type="project" value="InterPro"/>
</dbReference>
<feature type="domain" description="Peptidase S49" evidence="2">
    <location>
        <begin position="116"/>
        <end position="255"/>
    </location>
</feature>
<evidence type="ECO:0000259" key="2">
    <source>
        <dbReference type="Pfam" id="PF01343"/>
    </source>
</evidence>
<dbReference type="Pfam" id="PF01343">
    <property type="entry name" value="Peptidase_S49"/>
    <property type="match status" value="1"/>
</dbReference>
<evidence type="ECO:0000313" key="3">
    <source>
        <dbReference type="EMBL" id="MBJ3776390.1"/>
    </source>
</evidence>
<dbReference type="RefSeq" id="WP_198882296.1">
    <property type="nucleotide sequence ID" value="NZ_JAEKJA010000009.1"/>
</dbReference>
<dbReference type="PANTHER" id="PTHR42987:SF4">
    <property type="entry name" value="PROTEASE SOHB-RELATED"/>
    <property type="match status" value="1"/>
</dbReference>
<dbReference type="InterPro" id="IPR029045">
    <property type="entry name" value="ClpP/crotonase-like_dom_sf"/>
</dbReference>
<accession>A0A934IPK5</accession>
<proteinExistence type="inferred from homology"/>
<dbReference type="SUPFAM" id="SSF52096">
    <property type="entry name" value="ClpP/crotonase"/>
    <property type="match status" value="1"/>
</dbReference>
<dbReference type="EMBL" id="JAEKJA010000009">
    <property type="protein sequence ID" value="MBJ3776390.1"/>
    <property type="molecule type" value="Genomic_DNA"/>
</dbReference>
<dbReference type="InterPro" id="IPR002142">
    <property type="entry name" value="Peptidase_S49"/>
</dbReference>
<sequence>MSAWALAADRLEPSASHSVRARVEARAERRTVMAVGERLSSSVMTFASLVREVAVVPVWGAILNKRSVFFWSYEEIAADLALAVADPRVKRIVLDIDSPGGMVEGCADCAELIAAVSAIKPVSAQVRGSACSAAYWIAAAASPIAATQGSIVGSVGAVIHYVNLEPLLEKMGARVVEVVAKQSPAKRLDPDSDEGRAELQAIVDDAGERFVNALAVYRDTKPAAVLERFGQGRVFPAAAALERGMIDRVGGFDLAAVPPADPAEDEAGEMPAAAIIPNATTEIPVATETTAFASLTEAELNDRLAEAVTAATPDIVAGAAAAERARCEAILAAAGARADLAVASIAAGHTREQAFEAFLSAEREGRGQRLAAIAAADAEADVTPVFPSADAPAPAAADTPDAWGAEYDASAALKAEFATRARYVAFRKAETRAR</sequence>
<name>A0A934IPK5_9HYPH</name>
<evidence type="ECO:0000256" key="1">
    <source>
        <dbReference type="ARBA" id="ARBA00008683"/>
    </source>
</evidence>
<dbReference type="Gene3D" id="3.90.226.10">
    <property type="entry name" value="2-enoyl-CoA Hydratase, Chain A, domain 1"/>
    <property type="match status" value="1"/>
</dbReference>
<organism evidence="3 4">
    <name type="scientific">Acuticoccus mangrovi</name>
    <dbReference type="NCBI Taxonomy" id="2796142"/>
    <lineage>
        <taxon>Bacteria</taxon>
        <taxon>Pseudomonadati</taxon>
        <taxon>Pseudomonadota</taxon>
        <taxon>Alphaproteobacteria</taxon>
        <taxon>Hyphomicrobiales</taxon>
        <taxon>Amorphaceae</taxon>
        <taxon>Acuticoccus</taxon>
    </lineage>
</organism>
<dbReference type="Proteomes" id="UP000609531">
    <property type="component" value="Unassembled WGS sequence"/>
</dbReference>
<dbReference type="PANTHER" id="PTHR42987">
    <property type="entry name" value="PEPTIDASE S49"/>
    <property type="match status" value="1"/>
</dbReference>
<comment type="similarity">
    <text evidence="1">Belongs to the peptidase S49 family.</text>
</comment>
<keyword evidence="4" id="KW-1185">Reference proteome</keyword>
<dbReference type="AlphaFoldDB" id="A0A934IPK5"/>
<evidence type="ECO:0000313" key="4">
    <source>
        <dbReference type="Proteomes" id="UP000609531"/>
    </source>
</evidence>
<protein>
    <submittedName>
        <fullName evidence="3">S49 family peptidase</fullName>
    </submittedName>
</protein>
<comment type="caution">
    <text evidence="3">The sequence shown here is derived from an EMBL/GenBank/DDBJ whole genome shotgun (WGS) entry which is preliminary data.</text>
</comment>